<evidence type="ECO:0000256" key="7">
    <source>
        <dbReference type="ARBA" id="ARBA00022833"/>
    </source>
</evidence>
<dbReference type="Gene3D" id="1.20.120.640">
    <property type="entry name" value="Anticodon-binding domain of a subclass of class I aminoacyl-tRNA synthetases"/>
    <property type="match status" value="1"/>
</dbReference>
<keyword evidence="4 10" id="KW-0436">Ligase</keyword>
<accession>A0A934MB57</accession>
<feature type="binding site" evidence="10">
    <location>
        <begin position="43"/>
        <end position="46"/>
    </location>
    <ligand>
        <name>L-cysteinyl-5'-AMP</name>
        <dbReference type="ChEBI" id="CHEBI:144924"/>
    </ligand>
</feature>
<feature type="binding site" evidence="10">
    <location>
        <position position="240"/>
    </location>
    <ligand>
        <name>Zn(2+)</name>
        <dbReference type="ChEBI" id="CHEBI:29105"/>
    </ligand>
</feature>
<dbReference type="PRINTS" id="PR00983">
    <property type="entry name" value="TRNASYNTHCYS"/>
</dbReference>
<evidence type="ECO:0000256" key="9">
    <source>
        <dbReference type="ARBA" id="ARBA00048350"/>
    </source>
</evidence>
<comment type="similarity">
    <text evidence="2 10">Belongs to the class-I aminoacyl-tRNA synthetase family. MshC subfamily.</text>
</comment>
<keyword evidence="13" id="KW-1185">Reference proteome</keyword>
<reference evidence="12" key="1">
    <citation type="submission" date="2020-12" db="EMBL/GenBank/DDBJ databases">
        <title>Sanguibacter suaedae sp. nov., isolated from Suaeda aralocaspica.</title>
        <authorList>
            <person name="Ma Q."/>
        </authorList>
    </citation>
    <scope>NUCLEOTIDE SEQUENCE</scope>
    <source>
        <strain evidence="12">YZGR15</strain>
    </source>
</reference>
<gene>
    <name evidence="10" type="primary">mshC</name>
    <name evidence="12" type="ORF">JAV76_08015</name>
</gene>
<dbReference type="GO" id="GO:0005524">
    <property type="term" value="F:ATP binding"/>
    <property type="evidence" value="ECO:0007669"/>
    <property type="project" value="UniProtKB-KW"/>
</dbReference>
<dbReference type="InterPro" id="IPR032678">
    <property type="entry name" value="tRNA-synt_1_cat_dom"/>
</dbReference>
<comment type="cofactor">
    <cofactor evidence="10">
        <name>Zn(2+)</name>
        <dbReference type="ChEBI" id="CHEBI:29105"/>
    </cofactor>
    <text evidence="10">Binds 1 zinc ion per subunit.</text>
</comment>
<dbReference type="PANTHER" id="PTHR10890:SF3">
    <property type="entry name" value="CYSTEINE--TRNA LIGASE, CYTOPLASMIC"/>
    <property type="match status" value="1"/>
</dbReference>
<dbReference type="PANTHER" id="PTHR10890">
    <property type="entry name" value="CYSTEINYL-TRNA SYNTHETASE"/>
    <property type="match status" value="1"/>
</dbReference>
<keyword evidence="8 10" id="KW-0067">ATP-binding</keyword>
<dbReference type="Proteomes" id="UP000602087">
    <property type="component" value="Unassembled WGS sequence"/>
</dbReference>
<keyword evidence="6 10" id="KW-0547">Nucleotide-binding</keyword>
<evidence type="ECO:0000313" key="12">
    <source>
        <dbReference type="EMBL" id="MBI9114956.1"/>
    </source>
</evidence>
<comment type="caution">
    <text evidence="12">The sequence shown here is derived from an EMBL/GenBank/DDBJ whole genome shotgun (WGS) entry which is preliminary data.</text>
</comment>
<evidence type="ECO:0000256" key="8">
    <source>
        <dbReference type="ARBA" id="ARBA00022840"/>
    </source>
</evidence>
<feature type="binding site" evidence="10">
    <location>
        <begin position="258"/>
        <end position="260"/>
    </location>
    <ligand>
        <name>L-cysteinyl-5'-AMP</name>
        <dbReference type="ChEBI" id="CHEBI:144924"/>
    </ligand>
</feature>
<dbReference type="GO" id="GO:0010125">
    <property type="term" value="P:mycothiol biosynthetic process"/>
    <property type="evidence" value="ECO:0007669"/>
    <property type="project" value="UniProtKB-UniRule"/>
</dbReference>
<sequence>MLSWPAPQIPTLPGHGGTVRVVDSTTGDLVVAAPGPTATIYVCGITPYDATHIGHAATYVGFDLLVRAWLDAGLDVTYASNVTDVDDPLLERATATGVEWRTLAAEQGALFGEDMTALGVVPPDVYLGAVETVEPVAAAVSAMLDAGAAYRVPLEAGAGGADPELGDVYADLSVDPSFGAVAGMDRETMRALFAERGGDPDRAGKRDALDPLLWRRERDGEPTWDGGVLGSGRPGWHVECAVIARSALGLPFDVQGGGADLLFPHHEMSTSHARVLGDGDVRGAAARTHVHAGLVAYQGEKMSKSRGNLVFVSRLRASGVEPMAVRLALLAHHFRSDWEWTDADLETGERRLRTWRAAVSGNGGPEAESTLAAVRAALADDLDAPTALAAVDAWATRCLEGDDHEDEGAPGVVARTVDALLGVRL</sequence>
<organism evidence="12 13">
    <name type="scientific">Sanguibacter suaedae</name>
    <dbReference type="NCBI Taxonomy" id="2795737"/>
    <lineage>
        <taxon>Bacteria</taxon>
        <taxon>Bacillati</taxon>
        <taxon>Actinomycetota</taxon>
        <taxon>Actinomycetes</taxon>
        <taxon>Micrococcales</taxon>
        <taxon>Sanguibacteraceae</taxon>
        <taxon>Sanguibacter</taxon>
    </lineage>
</organism>
<dbReference type="AlphaFoldDB" id="A0A934MB57"/>
<evidence type="ECO:0000313" key="13">
    <source>
        <dbReference type="Proteomes" id="UP000602087"/>
    </source>
</evidence>
<evidence type="ECO:0000259" key="11">
    <source>
        <dbReference type="Pfam" id="PF01406"/>
    </source>
</evidence>
<evidence type="ECO:0000256" key="1">
    <source>
        <dbReference type="ARBA" id="ARBA00003679"/>
    </source>
</evidence>
<evidence type="ECO:0000256" key="10">
    <source>
        <dbReference type="HAMAP-Rule" id="MF_01697"/>
    </source>
</evidence>
<evidence type="ECO:0000256" key="4">
    <source>
        <dbReference type="ARBA" id="ARBA00022598"/>
    </source>
</evidence>
<dbReference type="GO" id="GO:0006423">
    <property type="term" value="P:cysteinyl-tRNA aminoacylation"/>
    <property type="evidence" value="ECO:0007669"/>
    <property type="project" value="TreeGrafter"/>
</dbReference>
<dbReference type="GO" id="GO:0004817">
    <property type="term" value="F:cysteine-tRNA ligase activity"/>
    <property type="evidence" value="ECO:0007669"/>
    <property type="project" value="TreeGrafter"/>
</dbReference>
<dbReference type="InterPro" id="IPR017812">
    <property type="entry name" value="Mycothiol_ligase_MshC"/>
</dbReference>
<feature type="short sequence motif" description="'KMSKS' region" evidence="10">
    <location>
        <begin position="301"/>
        <end position="305"/>
    </location>
</feature>
<dbReference type="GO" id="GO:0035446">
    <property type="term" value="F:cysteine-glucosaminylinositol ligase activity"/>
    <property type="evidence" value="ECO:0007669"/>
    <property type="project" value="UniProtKB-UniRule"/>
</dbReference>
<dbReference type="GO" id="GO:0005829">
    <property type="term" value="C:cytosol"/>
    <property type="evidence" value="ECO:0007669"/>
    <property type="project" value="TreeGrafter"/>
</dbReference>
<name>A0A934MB57_9MICO</name>
<feature type="short sequence motif" description="'HIGH' region" evidence="10">
    <location>
        <begin position="45"/>
        <end position="55"/>
    </location>
</feature>
<dbReference type="GO" id="GO:0008270">
    <property type="term" value="F:zinc ion binding"/>
    <property type="evidence" value="ECO:0007669"/>
    <property type="project" value="UniProtKB-UniRule"/>
</dbReference>
<dbReference type="NCBIfam" id="TIGR03447">
    <property type="entry name" value="mycothiol_MshC"/>
    <property type="match status" value="1"/>
</dbReference>
<evidence type="ECO:0000256" key="3">
    <source>
        <dbReference type="ARBA" id="ARBA00011245"/>
    </source>
</evidence>
<dbReference type="EMBL" id="JAEINH010000005">
    <property type="protein sequence ID" value="MBI9114956.1"/>
    <property type="molecule type" value="Genomic_DNA"/>
</dbReference>
<dbReference type="Pfam" id="PF01406">
    <property type="entry name" value="tRNA-synt_1e"/>
    <property type="match status" value="1"/>
</dbReference>
<comment type="catalytic activity">
    <reaction evidence="9 10">
        <text>1D-myo-inositol 2-amino-2-deoxy-alpha-D-glucopyranoside + L-cysteine + ATP = 1D-myo-inositol 2-(L-cysteinylamino)-2-deoxy-alpha-D-glucopyranoside + AMP + diphosphate + H(+)</text>
        <dbReference type="Rhea" id="RHEA:26176"/>
        <dbReference type="ChEBI" id="CHEBI:15378"/>
        <dbReference type="ChEBI" id="CHEBI:30616"/>
        <dbReference type="ChEBI" id="CHEBI:33019"/>
        <dbReference type="ChEBI" id="CHEBI:35235"/>
        <dbReference type="ChEBI" id="CHEBI:58886"/>
        <dbReference type="ChEBI" id="CHEBI:58887"/>
        <dbReference type="ChEBI" id="CHEBI:456215"/>
        <dbReference type="EC" id="6.3.1.13"/>
    </reaction>
</comment>
<dbReference type="SUPFAM" id="SSF52374">
    <property type="entry name" value="Nucleotidylyl transferase"/>
    <property type="match status" value="1"/>
</dbReference>
<dbReference type="InterPro" id="IPR014729">
    <property type="entry name" value="Rossmann-like_a/b/a_fold"/>
</dbReference>
<feature type="binding site" evidence="10">
    <location>
        <position position="58"/>
    </location>
    <ligand>
        <name>L-cysteinyl-5'-AMP</name>
        <dbReference type="ChEBI" id="CHEBI:144924"/>
    </ligand>
</feature>
<dbReference type="EC" id="6.3.1.13" evidence="10"/>
<feature type="binding site" evidence="10">
    <location>
        <position position="236"/>
    </location>
    <ligand>
        <name>L-cysteinyl-5'-AMP</name>
        <dbReference type="ChEBI" id="CHEBI:144924"/>
    </ligand>
</feature>
<evidence type="ECO:0000256" key="2">
    <source>
        <dbReference type="ARBA" id="ARBA00007723"/>
    </source>
</evidence>
<evidence type="ECO:0000256" key="6">
    <source>
        <dbReference type="ARBA" id="ARBA00022741"/>
    </source>
</evidence>
<feature type="binding site" evidence="10">
    <location>
        <position position="265"/>
    </location>
    <ligand>
        <name>Zn(2+)</name>
        <dbReference type="ChEBI" id="CHEBI:29105"/>
    </ligand>
</feature>
<feature type="binding site" evidence="10">
    <location>
        <position position="295"/>
    </location>
    <ligand>
        <name>L-cysteinyl-5'-AMP</name>
        <dbReference type="ChEBI" id="CHEBI:144924"/>
    </ligand>
</feature>
<comment type="subunit">
    <text evidence="3 10">Monomer.</text>
</comment>
<feature type="binding site" evidence="10">
    <location>
        <begin position="81"/>
        <end position="83"/>
    </location>
    <ligand>
        <name>L-cysteinyl-5'-AMP</name>
        <dbReference type="ChEBI" id="CHEBI:144924"/>
    </ligand>
</feature>
<dbReference type="InterPro" id="IPR024909">
    <property type="entry name" value="Cys-tRNA/MSH_ligase"/>
</dbReference>
<keyword evidence="7 10" id="KW-0862">Zinc</keyword>
<feature type="short sequence motif" description="'ERGGDP' region" evidence="10">
    <location>
        <begin position="195"/>
        <end position="200"/>
    </location>
</feature>
<dbReference type="Gene3D" id="3.40.50.620">
    <property type="entry name" value="HUPs"/>
    <property type="match status" value="1"/>
</dbReference>
<proteinExistence type="inferred from homology"/>
<keyword evidence="5 10" id="KW-0479">Metal-binding</keyword>
<feature type="binding site" evidence="10">
    <location>
        <position position="43"/>
    </location>
    <ligand>
        <name>Zn(2+)</name>
        <dbReference type="ChEBI" id="CHEBI:29105"/>
    </ligand>
</feature>
<dbReference type="HAMAP" id="MF_01697">
    <property type="entry name" value="MshC"/>
    <property type="match status" value="1"/>
</dbReference>
<comment type="function">
    <text evidence="1 10">Catalyzes the ATP-dependent condensation of GlcN-Ins and L-cysteine to form L-Cys-GlcN-Ins.</text>
</comment>
<protein>
    <recommendedName>
        <fullName evidence="10">L-cysteine:1D-myo-inositol 2-amino-2-deoxy-alpha-D-glucopyranoside ligase</fullName>
        <shortName evidence="10">L-Cys:GlcN-Ins ligase</shortName>
        <ecNumber evidence="10">6.3.1.13</ecNumber>
    </recommendedName>
    <alternativeName>
        <fullName evidence="10">Mycothiol ligase</fullName>
        <shortName evidence="10">MSH ligase</shortName>
    </alternativeName>
</protein>
<feature type="domain" description="tRNA synthetases class I catalytic" evidence="11">
    <location>
        <begin position="38"/>
        <end position="347"/>
    </location>
</feature>
<evidence type="ECO:0000256" key="5">
    <source>
        <dbReference type="ARBA" id="ARBA00022723"/>
    </source>
</evidence>
<dbReference type="RefSeq" id="WP_198733518.1">
    <property type="nucleotide sequence ID" value="NZ_JAEINH010000005.1"/>
</dbReference>